<dbReference type="EMBL" id="CP042806">
    <property type="protein sequence ID" value="QEE28082.1"/>
    <property type="molecule type" value="Genomic_DNA"/>
</dbReference>
<sequence>MRRVLLSVFLLSSASLIGTQPGRQPSPQSLLAAERDAFVTAYSRPWHRIVHFILFPGDKKKEITGTVEDTVYSPFHQKRTYSSAKESFSIYTLPEGTFTDRKNAILPGMLRFGLQGMSPQLVPQFLAKDRILAIAALPDTNFSCYQIERRDDSGFIAFNSRSVPSFCFDQGGILRTVTLEHIMTAVNAQLLLNQRYVPSRVLVATEGGTLASLETTLLESLSENGTIQRPSEAIYPGERSEISSCDSGGTEITASAPTSLSTRGVFLDVHINEQGKVDRTSVIASASALFEGEAQDEIRKKTYAPCVISGKATDYGLTTLWWGPDRFRFRKGPFSRF</sequence>
<reference evidence="1 2" key="1">
    <citation type="submission" date="2019-08" db="EMBL/GenBank/DDBJ databases">
        <title>Complete genome sequence of Terriglobus albidus strain ORNL.</title>
        <authorList>
            <person name="Podar M."/>
        </authorList>
    </citation>
    <scope>NUCLEOTIDE SEQUENCE [LARGE SCALE GENOMIC DNA]</scope>
    <source>
        <strain evidence="1 2">ORNL</strain>
    </source>
</reference>
<gene>
    <name evidence="1" type="ORF">FTW19_08815</name>
</gene>
<protein>
    <submittedName>
        <fullName evidence="1">Uncharacterized protein</fullName>
    </submittedName>
</protein>
<dbReference type="AlphaFoldDB" id="A0A5B9E722"/>
<organism evidence="1 2">
    <name type="scientific">Terriglobus albidus</name>
    <dbReference type="NCBI Taxonomy" id="1592106"/>
    <lineage>
        <taxon>Bacteria</taxon>
        <taxon>Pseudomonadati</taxon>
        <taxon>Acidobacteriota</taxon>
        <taxon>Terriglobia</taxon>
        <taxon>Terriglobales</taxon>
        <taxon>Acidobacteriaceae</taxon>
        <taxon>Terriglobus</taxon>
    </lineage>
</organism>
<dbReference type="RefSeq" id="WP_147647272.1">
    <property type="nucleotide sequence ID" value="NZ_CP042806.1"/>
</dbReference>
<proteinExistence type="predicted"/>
<dbReference type="Proteomes" id="UP000321820">
    <property type="component" value="Chromosome"/>
</dbReference>
<accession>A0A5B9E722</accession>
<evidence type="ECO:0000313" key="1">
    <source>
        <dbReference type="EMBL" id="QEE28082.1"/>
    </source>
</evidence>
<evidence type="ECO:0000313" key="2">
    <source>
        <dbReference type="Proteomes" id="UP000321820"/>
    </source>
</evidence>
<dbReference type="KEGG" id="talb:FTW19_08815"/>
<name>A0A5B9E722_9BACT</name>
<keyword evidence="2" id="KW-1185">Reference proteome</keyword>